<dbReference type="AlphaFoldDB" id="A0A9P6SPV8"/>
<keyword evidence="2" id="KW-1185">Reference proteome</keyword>
<comment type="caution">
    <text evidence="1">The sequence shown here is derived from an EMBL/GenBank/DDBJ whole genome shotgun (WGS) entry which is preliminary data.</text>
</comment>
<name>A0A9P6SPV8_9HELO</name>
<proteinExistence type="predicted"/>
<evidence type="ECO:0000313" key="1">
    <source>
        <dbReference type="EMBL" id="KAG0644970.1"/>
    </source>
</evidence>
<evidence type="ECO:0000313" key="2">
    <source>
        <dbReference type="Proteomes" id="UP000785200"/>
    </source>
</evidence>
<accession>A0A9P6SPV8</accession>
<organism evidence="1 2">
    <name type="scientific">Hyphodiscus hymeniophilus</name>
    <dbReference type="NCBI Taxonomy" id="353542"/>
    <lineage>
        <taxon>Eukaryota</taxon>
        <taxon>Fungi</taxon>
        <taxon>Dikarya</taxon>
        <taxon>Ascomycota</taxon>
        <taxon>Pezizomycotina</taxon>
        <taxon>Leotiomycetes</taxon>
        <taxon>Helotiales</taxon>
        <taxon>Hyphodiscaceae</taxon>
        <taxon>Hyphodiscus</taxon>
    </lineage>
</organism>
<dbReference type="Proteomes" id="UP000785200">
    <property type="component" value="Unassembled WGS sequence"/>
</dbReference>
<sequence>MDLDHKTEVQFTESIAQSSGNKFQTLLGELFESSELSTATKLDWALIKLDPSYLSLAQLRPGEFFPADRELIESLNGSGKLRQKPVPLTKAAVYVITASSSIIDGIVFPNPTYVQHSGDSAFQEIWRVRLNGPLLACFMAML</sequence>
<gene>
    <name evidence="1" type="ORF">D0Z07_9313</name>
</gene>
<dbReference type="EMBL" id="VNKQ01000021">
    <property type="protein sequence ID" value="KAG0644970.1"/>
    <property type="molecule type" value="Genomic_DNA"/>
</dbReference>
<protein>
    <submittedName>
        <fullName evidence="1">Uncharacterized protein</fullName>
    </submittedName>
</protein>
<reference evidence="1" key="1">
    <citation type="submission" date="2019-07" db="EMBL/GenBank/DDBJ databases">
        <title>Hyphodiscus hymeniophilus genome sequencing and assembly.</title>
        <authorList>
            <person name="Kramer G."/>
            <person name="Nodwell J."/>
        </authorList>
    </citation>
    <scope>NUCLEOTIDE SEQUENCE</scope>
    <source>
        <strain evidence="1">ATCC 34498</strain>
    </source>
</reference>